<gene>
    <name evidence="2" type="ORF">E2L00_08190</name>
</gene>
<evidence type="ECO:0008006" key="4">
    <source>
        <dbReference type="Google" id="ProtNLM"/>
    </source>
</evidence>
<keyword evidence="3" id="KW-1185">Reference proteome</keyword>
<feature type="transmembrane region" description="Helical" evidence="1">
    <location>
        <begin position="12"/>
        <end position="30"/>
    </location>
</feature>
<organism evidence="2 3">
    <name type="scientific">Cedecea colo</name>
    <dbReference type="NCBI Taxonomy" id="2552946"/>
    <lineage>
        <taxon>Bacteria</taxon>
        <taxon>Pseudomonadati</taxon>
        <taxon>Pseudomonadota</taxon>
        <taxon>Gammaproteobacteria</taxon>
        <taxon>Enterobacterales</taxon>
        <taxon>Enterobacteriaceae</taxon>
        <taxon>Cedecea</taxon>
    </lineage>
</organism>
<evidence type="ECO:0000256" key="1">
    <source>
        <dbReference type="SAM" id="Phobius"/>
    </source>
</evidence>
<reference evidence="2 3" key="1">
    <citation type="journal article" date="2020" name="Microorganisms">
        <title>Polyphasic Characterisation of Cedecea colo sp. nov., a New Enteric Bacterium Isolated from the Koala Hindgut.</title>
        <authorList>
            <person name="Boath J.M."/>
            <person name="Dakhal S."/>
            <person name="Van T.T.H."/>
            <person name="Moore R.J."/>
            <person name="Dekiwadia C."/>
            <person name="Macreadie I.G."/>
        </authorList>
    </citation>
    <scope>NUCLEOTIDE SEQUENCE [LARGE SCALE GENOMIC DNA]</scope>
    <source>
        <strain evidence="2 3">ZA</strain>
    </source>
</reference>
<keyword evidence="1" id="KW-0812">Transmembrane</keyword>
<keyword evidence="1" id="KW-0472">Membrane</keyword>
<dbReference type="EMBL" id="SOYS01000002">
    <property type="protein sequence ID" value="NIY47509.1"/>
    <property type="molecule type" value="Genomic_DNA"/>
</dbReference>
<name>A0ABX0VKD1_9ENTR</name>
<accession>A0ABX0VKD1</accession>
<keyword evidence="1" id="KW-1133">Transmembrane helix</keyword>
<protein>
    <recommendedName>
        <fullName evidence="4">Secreted protein</fullName>
    </recommendedName>
</protein>
<comment type="caution">
    <text evidence="2">The sequence shown here is derived from an EMBL/GenBank/DDBJ whole genome shotgun (WGS) entry which is preliminary data.</text>
</comment>
<evidence type="ECO:0000313" key="3">
    <source>
        <dbReference type="Proteomes" id="UP000697927"/>
    </source>
</evidence>
<dbReference type="Proteomes" id="UP000697927">
    <property type="component" value="Unassembled WGS sequence"/>
</dbReference>
<sequence>MLPKKEKTWFFLLWIYQRKINPLILLVFIWRYTFNLSRLRVCCQSESTRWRGFPVSNGQKTYSTPWPSIASATFTKPAIFAPRT</sequence>
<evidence type="ECO:0000313" key="2">
    <source>
        <dbReference type="EMBL" id="NIY47509.1"/>
    </source>
</evidence>
<proteinExistence type="predicted"/>